<name>A0AA97I3Z8_9EURY</name>
<dbReference type="KEGG" id="mefw:F1737_04365"/>
<dbReference type="EMBL" id="CP043875">
    <property type="protein sequence ID" value="WOF15989.1"/>
    <property type="molecule type" value="Genomic_DNA"/>
</dbReference>
<dbReference type="GeneID" id="85229377"/>
<proteinExistence type="predicted"/>
<protein>
    <submittedName>
        <fullName evidence="1">Uncharacterized protein</fullName>
    </submittedName>
</protein>
<gene>
    <name evidence="1" type="ORF">F1737_04365</name>
</gene>
<dbReference type="AlphaFoldDB" id="A0AA97I3Z8"/>
<dbReference type="Proteomes" id="UP001301797">
    <property type="component" value="Chromosome"/>
</dbReference>
<dbReference type="RefSeq" id="WP_317137559.1">
    <property type="nucleotide sequence ID" value="NZ_CP043875.1"/>
</dbReference>
<keyword evidence="2" id="KW-1185">Reference proteome</keyword>
<evidence type="ECO:0000313" key="2">
    <source>
        <dbReference type="Proteomes" id="UP001301797"/>
    </source>
</evidence>
<reference evidence="1 2" key="1">
    <citation type="submission" date="2019-09" db="EMBL/GenBank/DDBJ databases">
        <title>The complete genome of Methanoplanus sp. FWC-SCC4.</title>
        <authorList>
            <person name="Chen S.-C."/>
            <person name="Zhou Y.-Z."/>
            <person name="Lai M.-C."/>
        </authorList>
    </citation>
    <scope>NUCLEOTIDE SEQUENCE [LARGE SCALE GENOMIC DNA]</scope>
    <source>
        <strain evidence="1 2">FWC-SCC4</strain>
    </source>
</reference>
<sequence length="72" mass="8099">MKQAELTGLTQAVINMTIVLEGINTQMQLLREELVRNRMSKEDLIDNDVIFKSLVAEEISNIVSVSYSGDDQ</sequence>
<accession>A0AA97I3Z8</accession>
<evidence type="ECO:0000313" key="1">
    <source>
        <dbReference type="EMBL" id="WOF15989.1"/>
    </source>
</evidence>
<organism evidence="1 2">
    <name type="scientific">Methanochimaera problematica</name>
    <dbReference type="NCBI Taxonomy" id="2609417"/>
    <lineage>
        <taxon>Archaea</taxon>
        <taxon>Methanobacteriati</taxon>
        <taxon>Methanobacteriota</taxon>
        <taxon>Stenosarchaea group</taxon>
        <taxon>Methanomicrobia</taxon>
        <taxon>Methanomicrobiales</taxon>
        <taxon>Methanomicrobiaceae</taxon>
        <taxon>Methanochimaera</taxon>
    </lineage>
</organism>